<dbReference type="AlphaFoldDB" id="A0A017RXC8"/>
<dbReference type="EMBL" id="AZQP01000007">
    <property type="protein sequence ID" value="EYE89246.1"/>
    <property type="molecule type" value="Genomic_DNA"/>
</dbReference>
<sequence length="279" mass="32999">MDVYEKIKSVTNVRRYKTLNSSKYISSLNYKEYEFVYKELSYRNSSHYIDENDDINYLVKVDNNITLETFVKSRKIINVLRDLKGPVIEFKIEDAEKSYLFSYNLENDNDLYEIKILLEKRRVNVNIVIFDGSQFLKGLTILMEIDDRILDMFKYITETCHCGGHPRIDPDFSNDMTGNYLMVENNFGVLEELLNIVDNLQKWRSKDDFDILIDYDENIQIWFAGKLTNLQYIKKEISKKYNIISEGTGIAKGKGFIKYNKGMIYFYKSNLEENLDFSI</sequence>
<gene>
    <name evidence="1" type="ORF">Q428_03615</name>
</gene>
<name>A0A017RXC8_9CLOT</name>
<dbReference type="Proteomes" id="UP000019681">
    <property type="component" value="Unassembled WGS sequence"/>
</dbReference>
<accession>A0A017RXC8</accession>
<dbReference type="OrthoDB" id="1953713at2"/>
<dbReference type="RefSeq" id="WP_035378238.1">
    <property type="nucleotide sequence ID" value="NZ_AZQP01000007.1"/>
</dbReference>
<protein>
    <submittedName>
        <fullName evidence="1">Uncharacterized protein</fullName>
    </submittedName>
</protein>
<keyword evidence="2" id="KW-1185">Reference proteome</keyword>
<evidence type="ECO:0000313" key="1">
    <source>
        <dbReference type="EMBL" id="EYE89246.1"/>
    </source>
</evidence>
<comment type="caution">
    <text evidence="1">The sequence shown here is derived from an EMBL/GenBank/DDBJ whole genome shotgun (WGS) entry which is preliminary data.</text>
</comment>
<evidence type="ECO:0000313" key="2">
    <source>
        <dbReference type="Proteomes" id="UP000019681"/>
    </source>
</evidence>
<proteinExistence type="predicted"/>
<reference evidence="1 2" key="1">
    <citation type="journal article" date="2014" name="Genome Announc.">
        <title>Draft Genome Sequence of Fervidicella metallireducens Strain AeBT, an Iron-Reducing Thermoanaerobe from the Great Artesian Basin.</title>
        <authorList>
            <person name="Patel B.K."/>
        </authorList>
    </citation>
    <scope>NUCLEOTIDE SEQUENCE [LARGE SCALE GENOMIC DNA]</scope>
    <source>
        <strain evidence="1 2">AeB</strain>
    </source>
</reference>
<organism evidence="1 2">
    <name type="scientific">Fervidicella metallireducens AeB</name>
    <dbReference type="NCBI Taxonomy" id="1403537"/>
    <lineage>
        <taxon>Bacteria</taxon>
        <taxon>Bacillati</taxon>
        <taxon>Bacillota</taxon>
        <taxon>Clostridia</taxon>
        <taxon>Eubacteriales</taxon>
        <taxon>Clostridiaceae</taxon>
        <taxon>Fervidicella</taxon>
    </lineage>
</organism>